<accession>M0MG31</accession>
<evidence type="ECO:0000256" key="1">
    <source>
        <dbReference type="SAM" id="MobiDB-lite"/>
    </source>
</evidence>
<sequence>MRRALAVAACCVLVIGATPASAHGQHLSADAQYADNGTVVIESLFTATGGFLVLHADDGGEPGAPIGHTPIEYGYETGLTVNVSDEAWQAWNGPRTVWAVLHLDDGDGEFDPADDEPAPAFGGSAKQSFAVGKRAAGPASVVASGFGSQPTNSSVTIERVALGRDGAVVVRADRDGEPGAVVGRTALAAGVHENVSVTLDRSYYRDQDSRFGLWATVAERGSPVMIDSGPVASDFTVRKAANTTETDATTATATSARSTTGTSEASTTEGPGFGLAASVLVIAGTVALALARRRRR</sequence>
<comment type="caution">
    <text evidence="4">The sequence shown here is derived from an EMBL/GenBank/DDBJ whole genome shotgun (WGS) entry which is preliminary data.</text>
</comment>
<dbReference type="Proteomes" id="UP000011669">
    <property type="component" value="Unassembled WGS sequence"/>
</dbReference>
<evidence type="ECO:0000313" key="4">
    <source>
        <dbReference type="EMBL" id="EMA44682.1"/>
    </source>
</evidence>
<keyword evidence="2" id="KW-0472">Membrane</keyword>
<keyword evidence="2" id="KW-0812">Transmembrane</keyword>
<dbReference type="InParanoid" id="M0MG31"/>
<proteinExistence type="predicted"/>
<dbReference type="AlphaFoldDB" id="M0MG31"/>
<dbReference type="RefSeq" id="WP_006077550.1">
    <property type="nucleotide sequence ID" value="NZ_AOMD01000021.1"/>
</dbReference>
<protein>
    <recommendedName>
        <fullName evidence="3">DUF7282 domain-containing protein</fullName>
    </recommendedName>
</protein>
<organism evidence="4 5">
    <name type="scientific">Halococcus saccharolyticus DSM 5350</name>
    <dbReference type="NCBI Taxonomy" id="1227455"/>
    <lineage>
        <taxon>Archaea</taxon>
        <taxon>Methanobacteriati</taxon>
        <taxon>Methanobacteriota</taxon>
        <taxon>Stenosarchaea group</taxon>
        <taxon>Halobacteria</taxon>
        <taxon>Halobacteriales</taxon>
        <taxon>Halococcaceae</taxon>
        <taxon>Halococcus</taxon>
    </lineage>
</organism>
<evidence type="ECO:0000256" key="2">
    <source>
        <dbReference type="SAM" id="Phobius"/>
    </source>
</evidence>
<dbReference type="Pfam" id="PF23951">
    <property type="entry name" value="DUF7282"/>
    <property type="match status" value="2"/>
</dbReference>
<dbReference type="PATRIC" id="fig|1227455.4.peg.1738"/>
<feature type="transmembrane region" description="Helical" evidence="2">
    <location>
        <begin position="272"/>
        <end position="291"/>
    </location>
</feature>
<dbReference type="EMBL" id="AOMD01000021">
    <property type="protein sequence ID" value="EMA44682.1"/>
    <property type="molecule type" value="Genomic_DNA"/>
</dbReference>
<feature type="domain" description="DUF7282" evidence="3">
    <location>
        <begin position="26"/>
        <end position="123"/>
    </location>
</feature>
<dbReference type="InterPro" id="IPR055706">
    <property type="entry name" value="Slg1/2_DUF7282"/>
</dbReference>
<keyword evidence="2" id="KW-1133">Transmembrane helix</keyword>
<evidence type="ECO:0000259" key="3">
    <source>
        <dbReference type="Pfam" id="PF23951"/>
    </source>
</evidence>
<reference evidence="4 5" key="1">
    <citation type="journal article" date="2014" name="PLoS Genet.">
        <title>Phylogenetically driven sequencing of extremely halophilic archaea reveals strategies for static and dynamic osmo-response.</title>
        <authorList>
            <person name="Becker E.A."/>
            <person name="Seitzer P.M."/>
            <person name="Tritt A."/>
            <person name="Larsen D."/>
            <person name="Krusor M."/>
            <person name="Yao A.I."/>
            <person name="Wu D."/>
            <person name="Madern D."/>
            <person name="Eisen J.A."/>
            <person name="Darling A.E."/>
            <person name="Facciotti M.T."/>
        </authorList>
    </citation>
    <scope>NUCLEOTIDE SEQUENCE [LARGE SCALE GENOMIC DNA]</scope>
    <source>
        <strain evidence="4 5">DSM 5350</strain>
    </source>
</reference>
<dbReference type="OrthoDB" id="239724at2157"/>
<name>M0MG31_9EURY</name>
<gene>
    <name evidence="4" type="ORF">C449_08494</name>
</gene>
<feature type="region of interest" description="Disordered" evidence="1">
    <location>
        <begin position="244"/>
        <end position="269"/>
    </location>
</feature>
<evidence type="ECO:0000313" key="5">
    <source>
        <dbReference type="Proteomes" id="UP000011669"/>
    </source>
</evidence>
<keyword evidence="5" id="KW-1185">Reference proteome</keyword>
<feature type="domain" description="DUF7282" evidence="3">
    <location>
        <begin position="148"/>
        <end position="207"/>
    </location>
</feature>